<keyword evidence="2" id="KW-1185">Reference proteome</keyword>
<organism evidence="1 2">
    <name type="scientific">Persicobacter psychrovividus</name>
    <dbReference type="NCBI Taxonomy" id="387638"/>
    <lineage>
        <taxon>Bacteria</taxon>
        <taxon>Pseudomonadati</taxon>
        <taxon>Bacteroidota</taxon>
        <taxon>Cytophagia</taxon>
        <taxon>Cytophagales</taxon>
        <taxon>Persicobacteraceae</taxon>
        <taxon>Persicobacter</taxon>
    </lineage>
</organism>
<protein>
    <recommendedName>
        <fullName evidence="3">MarR family transcriptional regulator</fullName>
    </recommendedName>
</protein>
<name>A0ABN6L8U8_9BACT</name>
<gene>
    <name evidence="1" type="ORF">PEPS_19210</name>
</gene>
<evidence type="ECO:0000313" key="2">
    <source>
        <dbReference type="Proteomes" id="UP001354989"/>
    </source>
</evidence>
<reference evidence="1 2" key="1">
    <citation type="submission" date="2021-12" db="EMBL/GenBank/DDBJ databases">
        <title>Genome sequencing of bacteria with rrn-lacking chromosome and rrn-plasmid.</title>
        <authorList>
            <person name="Anda M."/>
            <person name="Iwasaki W."/>
        </authorList>
    </citation>
    <scope>NUCLEOTIDE SEQUENCE [LARGE SCALE GENOMIC DNA]</scope>
    <source>
        <strain evidence="1 2">NBRC 101262</strain>
    </source>
</reference>
<dbReference type="Proteomes" id="UP001354989">
    <property type="component" value="Chromosome"/>
</dbReference>
<proteinExistence type="predicted"/>
<evidence type="ECO:0000313" key="1">
    <source>
        <dbReference type="EMBL" id="BDC99640.1"/>
    </source>
</evidence>
<evidence type="ECO:0008006" key="3">
    <source>
        <dbReference type="Google" id="ProtNLM"/>
    </source>
</evidence>
<dbReference type="EMBL" id="AP025292">
    <property type="protein sequence ID" value="BDC99640.1"/>
    <property type="molecule type" value="Genomic_DNA"/>
</dbReference>
<sequence length="84" mass="9734">MMSDIENEILEELFFVISYNELLEEVGCAERDLEQGLLSLIQREWVKAFSEIDGEPLEIAYIEDHMKTLYFLASKQGMLALHGH</sequence>
<accession>A0ABN6L8U8</accession>
<dbReference type="RefSeq" id="WP_332918861.1">
    <property type="nucleotide sequence ID" value="NZ_AP025292.1"/>
</dbReference>